<evidence type="ECO:0000313" key="4">
    <source>
        <dbReference type="Proteomes" id="UP001523369"/>
    </source>
</evidence>
<gene>
    <name evidence="3" type="ORF">M1L60_08145</name>
</gene>
<dbReference type="Proteomes" id="UP001523369">
    <property type="component" value="Unassembled WGS sequence"/>
</dbReference>
<evidence type="ECO:0000256" key="1">
    <source>
        <dbReference type="SAM" id="MobiDB-lite"/>
    </source>
</evidence>
<evidence type="ECO:0000313" key="3">
    <source>
        <dbReference type="EMBL" id="MCO8270567.1"/>
    </source>
</evidence>
<protein>
    <submittedName>
        <fullName evidence="3">Uncharacterized protein</fullName>
    </submittedName>
</protein>
<reference evidence="3 4" key="1">
    <citation type="submission" date="2022-06" db="EMBL/GenBank/DDBJ databases">
        <title>New Species of the Genus Actinoplanes, ActinopZanes ferrugineus.</title>
        <authorList>
            <person name="Ding P."/>
        </authorList>
    </citation>
    <scope>NUCLEOTIDE SEQUENCE [LARGE SCALE GENOMIC DNA]</scope>
    <source>
        <strain evidence="3 4">TRM88003</strain>
    </source>
</reference>
<keyword evidence="2" id="KW-0812">Transmembrane</keyword>
<organism evidence="3 4">
    <name type="scientific">Paractinoplanes aksuensis</name>
    <dbReference type="NCBI Taxonomy" id="2939490"/>
    <lineage>
        <taxon>Bacteria</taxon>
        <taxon>Bacillati</taxon>
        <taxon>Actinomycetota</taxon>
        <taxon>Actinomycetes</taxon>
        <taxon>Micromonosporales</taxon>
        <taxon>Micromonosporaceae</taxon>
        <taxon>Paractinoplanes</taxon>
    </lineage>
</organism>
<comment type="caution">
    <text evidence="3">The sequence shown here is derived from an EMBL/GenBank/DDBJ whole genome shotgun (WGS) entry which is preliminary data.</text>
</comment>
<keyword evidence="2" id="KW-1133">Transmembrane helix</keyword>
<evidence type="ECO:0000256" key="2">
    <source>
        <dbReference type="SAM" id="Phobius"/>
    </source>
</evidence>
<dbReference type="EMBL" id="JAMYJR010000007">
    <property type="protein sequence ID" value="MCO8270567.1"/>
    <property type="molecule type" value="Genomic_DNA"/>
</dbReference>
<accession>A0ABT1DIB5</accession>
<feature type="region of interest" description="Disordered" evidence="1">
    <location>
        <begin position="1"/>
        <end position="20"/>
    </location>
</feature>
<name>A0ABT1DIB5_9ACTN</name>
<proteinExistence type="predicted"/>
<keyword evidence="2" id="KW-0472">Membrane</keyword>
<dbReference type="RefSeq" id="WP_253236705.1">
    <property type="nucleotide sequence ID" value="NZ_JAMYJR010000007.1"/>
</dbReference>
<sequence length="134" mass="14166">MLSRARPPGPGAGDVAARPGRPATARALRLVMRAGRPLPVVSLGALSGVVEAVFLVIAGLVWATRGRAGVLESARGIVAWEMRRLSLPPVSTDGPRMLGFTAFVALALRADRLADFSFAGSVRRPSSRWCSCWS</sequence>
<keyword evidence="4" id="KW-1185">Reference proteome</keyword>
<feature type="transmembrane region" description="Helical" evidence="2">
    <location>
        <begin position="40"/>
        <end position="63"/>
    </location>
</feature>